<evidence type="ECO:0000313" key="1">
    <source>
        <dbReference type="EMBL" id="AOR78198.1"/>
    </source>
</evidence>
<proteinExistence type="predicted"/>
<reference evidence="2" key="1">
    <citation type="journal article" date="2017" name="J. Biotechnol.">
        <title>Complete genome sequence of Novosphingobium resinovorum SA1, a versatile xenobiotic-degrading bacterium capable of utilizing sulfanilic acid.</title>
        <authorList>
            <person name="Hegedus B."/>
            <person name="Kos P.B."/>
            <person name="Balint B."/>
            <person name="Maroti G."/>
            <person name="Gan H.M."/>
            <person name="Perei K."/>
            <person name="Rakhely G."/>
        </authorList>
    </citation>
    <scope>NUCLEOTIDE SEQUENCE [LARGE SCALE GENOMIC DNA]</scope>
    <source>
        <strain evidence="2">SA1</strain>
    </source>
</reference>
<protein>
    <submittedName>
        <fullName evidence="1">Uncharacterized protein</fullName>
    </submittedName>
</protein>
<evidence type="ECO:0000313" key="2">
    <source>
        <dbReference type="Proteomes" id="UP000094626"/>
    </source>
</evidence>
<dbReference type="KEGG" id="nre:BES08_16625"/>
<sequence>MIAKMADHQRKSLVWPQHSKCVVEKTIEPPRGLYGQMIFRLSTDDLTRSFKFCSADLTEPAAAHFASGSGKLDGLGAAIVLVHLKPGIRETRKDAKAQKFFVRIAGPAVTRSLNEHLV</sequence>
<name>A0A1D8A7W7_9SPHN</name>
<dbReference type="EMBL" id="CP017075">
    <property type="protein sequence ID" value="AOR78198.1"/>
    <property type="molecule type" value="Genomic_DNA"/>
</dbReference>
<dbReference type="AlphaFoldDB" id="A0A1D8A7W7"/>
<keyword evidence="2" id="KW-1185">Reference proteome</keyword>
<accession>A0A1D8A7W7</accession>
<organism evidence="1 2">
    <name type="scientific">Novosphingobium resinovorum</name>
    <dbReference type="NCBI Taxonomy" id="158500"/>
    <lineage>
        <taxon>Bacteria</taxon>
        <taxon>Pseudomonadati</taxon>
        <taxon>Pseudomonadota</taxon>
        <taxon>Alphaproteobacteria</taxon>
        <taxon>Sphingomonadales</taxon>
        <taxon>Sphingomonadaceae</taxon>
        <taxon>Novosphingobium</taxon>
    </lineage>
</organism>
<gene>
    <name evidence="1" type="ORF">BES08_16625</name>
</gene>
<dbReference type="Proteomes" id="UP000094626">
    <property type="component" value="Chromosome"/>
</dbReference>